<proteinExistence type="predicted"/>
<gene>
    <name evidence="2" type="ORF">KCMC57_00060</name>
</gene>
<name>A0AB33JV63_9ACTN</name>
<evidence type="ECO:0000313" key="2">
    <source>
        <dbReference type="EMBL" id="BFP43638.1"/>
    </source>
</evidence>
<dbReference type="AlphaFoldDB" id="A0AB33JV63"/>
<feature type="region of interest" description="Disordered" evidence="1">
    <location>
        <begin position="80"/>
        <end position="106"/>
    </location>
</feature>
<sequence>MRPVPIPRQIRRRLAPAVRTLAPLLDIRALARAHDPASGLVCRATVDAARSEITAPHAVYAAGTPGAGAAKLAACTASRRPPSATVSLNTTGTRGTGQPASAAGSC</sequence>
<protein>
    <submittedName>
        <fullName evidence="2">Uncharacterized protein</fullName>
    </submittedName>
</protein>
<evidence type="ECO:0000256" key="1">
    <source>
        <dbReference type="SAM" id="MobiDB-lite"/>
    </source>
</evidence>
<feature type="compositionally biased region" description="Polar residues" evidence="1">
    <location>
        <begin position="84"/>
        <end position="99"/>
    </location>
</feature>
<reference evidence="2" key="1">
    <citation type="submission" date="2024-07" db="EMBL/GenBank/DDBJ databases">
        <title>Complete genome sequences of cellulolytic bacteria, Kitasatospora sp. CMC57 and Streptomyces sp. CMC78, isolated from Japanese agricultural soil.</title>
        <authorList>
            <person name="Hashimoto T."/>
            <person name="Ito M."/>
            <person name="Iwamoto M."/>
            <person name="Fukahori D."/>
            <person name="Shoda T."/>
            <person name="Sakoda M."/>
            <person name="Morohoshi T."/>
            <person name="Mitsuboshi M."/>
            <person name="Nishizawa T."/>
        </authorList>
    </citation>
    <scope>NUCLEOTIDE SEQUENCE</scope>
    <source>
        <strain evidence="2">CMC57</strain>
    </source>
</reference>
<accession>A0AB33JV63</accession>
<organism evidence="2">
    <name type="scientific">Kitasatospora sp. CMC57</name>
    <dbReference type="NCBI Taxonomy" id="3231513"/>
    <lineage>
        <taxon>Bacteria</taxon>
        <taxon>Bacillati</taxon>
        <taxon>Actinomycetota</taxon>
        <taxon>Actinomycetes</taxon>
        <taxon>Kitasatosporales</taxon>
        <taxon>Streptomycetaceae</taxon>
        <taxon>Kitasatospora</taxon>
    </lineage>
</organism>
<dbReference type="EMBL" id="AP035881">
    <property type="protein sequence ID" value="BFP43638.1"/>
    <property type="molecule type" value="Genomic_DNA"/>
</dbReference>